<proteinExistence type="predicted"/>
<dbReference type="EMBL" id="CP036433">
    <property type="protein sequence ID" value="QDU93405.1"/>
    <property type="molecule type" value="Genomic_DNA"/>
</dbReference>
<dbReference type="Pfam" id="PF07624">
    <property type="entry name" value="PSD2"/>
    <property type="match status" value="1"/>
</dbReference>
<dbReference type="Pfam" id="PF07635">
    <property type="entry name" value="PSCyt1"/>
    <property type="match status" value="1"/>
</dbReference>
<dbReference type="RefSeq" id="WP_145050181.1">
    <property type="nucleotide sequence ID" value="NZ_CP036433.1"/>
</dbReference>
<reference evidence="8 9" key="1">
    <citation type="submission" date="2019-02" db="EMBL/GenBank/DDBJ databases">
        <title>Deep-cultivation of Planctomycetes and their phenomic and genomic characterization uncovers novel biology.</title>
        <authorList>
            <person name="Wiegand S."/>
            <person name="Jogler M."/>
            <person name="Boedeker C."/>
            <person name="Pinto D."/>
            <person name="Vollmers J."/>
            <person name="Rivas-Marin E."/>
            <person name="Kohn T."/>
            <person name="Peeters S.H."/>
            <person name="Heuer A."/>
            <person name="Rast P."/>
            <person name="Oberbeckmann S."/>
            <person name="Bunk B."/>
            <person name="Jeske O."/>
            <person name="Meyerdierks A."/>
            <person name="Storesund J.E."/>
            <person name="Kallscheuer N."/>
            <person name="Luecker S."/>
            <person name="Lage O.M."/>
            <person name="Pohl T."/>
            <person name="Merkel B.J."/>
            <person name="Hornburger P."/>
            <person name="Mueller R.-W."/>
            <person name="Bruemmer F."/>
            <person name="Labrenz M."/>
            <person name="Spormann A.M."/>
            <person name="Op den Camp H."/>
            <person name="Overmann J."/>
            <person name="Amann R."/>
            <person name="Jetten M.S.M."/>
            <person name="Mascher T."/>
            <person name="Medema M.H."/>
            <person name="Devos D.P."/>
            <person name="Kaster A.-K."/>
            <person name="Ovreas L."/>
            <person name="Rohde M."/>
            <person name="Galperin M.Y."/>
            <person name="Jogler C."/>
        </authorList>
    </citation>
    <scope>NUCLEOTIDE SEQUENCE [LARGE SCALE GENOMIC DNA]</scope>
    <source>
        <strain evidence="8 9">Pla85_3_4</strain>
    </source>
</reference>
<evidence type="ECO:0000259" key="4">
    <source>
        <dbReference type="Pfam" id="PF07627"/>
    </source>
</evidence>
<evidence type="ECO:0000259" key="7">
    <source>
        <dbReference type="Pfam" id="PF07637"/>
    </source>
</evidence>
<dbReference type="AlphaFoldDB" id="A0A518DNJ1"/>
<evidence type="ECO:0000256" key="1">
    <source>
        <dbReference type="SAM" id="SignalP"/>
    </source>
</evidence>
<evidence type="ECO:0000259" key="5">
    <source>
        <dbReference type="Pfam" id="PF07631"/>
    </source>
</evidence>
<feature type="domain" description="DUF1595" evidence="7">
    <location>
        <begin position="459"/>
        <end position="519"/>
    </location>
</feature>
<dbReference type="InterPro" id="IPR013042">
    <property type="entry name" value="DUF1592"/>
</dbReference>
<dbReference type="Pfam" id="PF07637">
    <property type="entry name" value="PSD5"/>
    <property type="match status" value="1"/>
</dbReference>
<evidence type="ECO:0000313" key="8">
    <source>
        <dbReference type="EMBL" id="QDU93405.1"/>
    </source>
</evidence>
<evidence type="ECO:0000259" key="2">
    <source>
        <dbReference type="Pfam" id="PF07624"/>
    </source>
</evidence>
<dbReference type="InterPro" id="IPR013043">
    <property type="entry name" value="DUF1595"/>
</dbReference>
<dbReference type="OrthoDB" id="175242at2"/>
<evidence type="ECO:0000313" key="9">
    <source>
        <dbReference type="Proteomes" id="UP000317648"/>
    </source>
</evidence>
<dbReference type="Pfam" id="PF07626">
    <property type="entry name" value="PSD3"/>
    <property type="match status" value="1"/>
</dbReference>
<dbReference type="InterPro" id="IPR013039">
    <property type="entry name" value="DUF1588"/>
</dbReference>
<feature type="domain" description="DUF1588" evidence="4">
    <location>
        <begin position="670"/>
        <end position="766"/>
    </location>
</feature>
<evidence type="ECO:0000259" key="3">
    <source>
        <dbReference type="Pfam" id="PF07626"/>
    </source>
</evidence>
<dbReference type="InterPro" id="IPR011478">
    <property type="entry name" value="DUF1585"/>
</dbReference>
<feature type="domain" description="DUF1585" evidence="2">
    <location>
        <begin position="804"/>
        <end position="876"/>
    </location>
</feature>
<sequence precursor="true">MSAAPFKMSVLSVLLLGVALLQSTLTSAPAQAAAPTGFLKSHCYDCHSAAEPAGGLDLSALGWDLSNAENFARWVKIFDRVQQGEMPPPEAERPPAAERERFTQALQQSLLAAEQARFTAQGRTGIRRLTRSEYENTIRDLFAMPGIALAGGLPADGSAHGFDKNSDALDISHVNMARYVEAAEHVLEYATATQPTAPTVQKRRISLMNRGGSVAHVVMNGDGVLLRDKQPDPDFPASGEHRHIDQGAHQRMGAFETGSTVGLFRHEDESFSCYFIEHTTIYPGLYRVRTSLWSFQWDKGKVLPSRGVEAARLSVVQLTGDGRGGQHPSYVLGYYDAPSLESQEHELVQWLNINELIGFNTGSLAPVANYARKGRAMAFTGPGIACDWLDVEGPLHDVWPPVAHQVLFGDLPLVEFQPAEHPGVRPPERIKVRHLGGLNRPDPPAGLWTVGSDQPLVDADRLLARFLPRAFRRPVAAEVRQQYVALAAQRMEAGDCFETAMRWAYRAALCSPDFLYHVEPEGPLDDYALANRLSYYLWNSMPDERLTDLAAAGKLRQPDVLQGEVERLLRDPKSERFVKDFLGQWLNLQKIAANDPDRKLYPEFGPYLQDSMVAETEAYFRELLEKDLDASHLIRSDFAMLNEKLATHYGIEGVSGSQIRRVPLPADCPRGGFLTQASILKISANGTTTSPVPRGAFVLERLLGQAPDPPPPNIPAIEPDVRGATTIREQLDKHRNNTVCASCHAKIDPPGFALEAFDVIGGFRTRYRALGEGDKAPRGSIDPFIGISFLLGPQVDASGQLPDKRTFANVQEFQSLLAAETNLLLTNLARQFAIYSTGRDVAFSDREAIARIVAQTEKEGGGVRTLIRKLTQSELFQSR</sequence>
<feature type="chain" id="PRO_5021893340" description="Planctomycete cytochrome C" evidence="1">
    <location>
        <begin position="33"/>
        <end position="879"/>
    </location>
</feature>
<feature type="domain" description="DUF1592" evidence="5">
    <location>
        <begin position="524"/>
        <end position="651"/>
    </location>
</feature>
<evidence type="ECO:0008006" key="10">
    <source>
        <dbReference type="Google" id="ProtNLM"/>
    </source>
</evidence>
<dbReference type="Pfam" id="PF07627">
    <property type="entry name" value="PSCyt3"/>
    <property type="match status" value="1"/>
</dbReference>
<dbReference type="InterPro" id="IPR013036">
    <property type="entry name" value="DUF1587"/>
</dbReference>
<accession>A0A518DNJ1</accession>
<dbReference type="Pfam" id="PF07631">
    <property type="entry name" value="PSD4"/>
    <property type="match status" value="1"/>
</dbReference>
<gene>
    <name evidence="8" type="ORF">Pla8534_11850</name>
</gene>
<dbReference type="InterPro" id="IPR011429">
    <property type="entry name" value="Cyt_c_Planctomycete-type"/>
</dbReference>
<name>A0A518DNJ1_9BACT</name>
<protein>
    <recommendedName>
        <fullName evidence="10">Planctomycete cytochrome C</fullName>
    </recommendedName>
</protein>
<keyword evidence="1" id="KW-0732">Signal</keyword>
<keyword evidence="9" id="KW-1185">Reference proteome</keyword>
<evidence type="ECO:0000259" key="6">
    <source>
        <dbReference type="Pfam" id="PF07635"/>
    </source>
</evidence>
<feature type="signal peptide" evidence="1">
    <location>
        <begin position="1"/>
        <end position="32"/>
    </location>
</feature>
<feature type="domain" description="Cytochrome C Planctomycete-type" evidence="6">
    <location>
        <begin position="43"/>
        <end position="90"/>
    </location>
</feature>
<dbReference type="Proteomes" id="UP000317648">
    <property type="component" value="Chromosome"/>
</dbReference>
<dbReference type="KEGG" id="lcre:Pla8534_11850"/>
<feature type="domain" description="DUF1587" evidence="3">
    <location>
        <begin position="127"/>
        <end position="191"/>
    </location>
</feature>
<organism evidence="8 9">
    <name type="scientific">Lignipirellula cremea</name>
    <dbReference type="NCBI Taxonomy" id="2528010"/>
    <lineage>
        <taxon>Bacteria</taxon>
        <taxon>Pseudomonadati</taxon>
        <taxon>Planctomycetota</taxon>
        <taxon>Planctomycetia</taxon>
        <taxon>Pirellulales</taxon>
        <taxon>Pirellulaceae</taxon>
        <taxon>Lignipirellula</taxon>
    </lineage>
</organism>